<evidence type="ECO:0000313" key="4">
    <source>
        <dbReference type="EMBL" id="RPA80215.1"/>
    </source>
</evidence>
<reference evidence="4 5" key="1">
    <citation type="journal article" date="2018" name="Nat. Ecol. Evol.">
        <title>Pezizomycetes genomes reveal the molecular basis of ectomycorrhizal truffle lifestyle.</title>
        <authorList>
            <person name="Murat C."/>
            <person name="Payen T."/>
            <person name="Noel B."/>
            <person name="Kuo A."/>
            <person name="Morin E."/>
            <person name="Chen J."/>
            <person name="Kohler A."/>
            <person name="Krizsan K."/>
            <person name="Balestrini R."/>
            <person name="Da Silva C."/>
            <person name="Montanini B."/>
            <person name="Hainaut M."/>
            <person name="Levati E."/>
            <person name="Barry K.W."/>
            <person name="Belfiori B."/>
            <person name="Cichocki N."/>
            <person name="Clum A."/>
            <person name="Dockter R.B."/>
            <person name="Fauchery L."/>
            <person name="Guy J."/>
            <person name="Iotti M."/>
            <person name="Le Tacon F."/>
            <person name="Lindquist E.A."/>
            <person name="Lipzen A."/>
            <person name="Malagnac F."/>
            <person name="Mello A."/>
            <person name="Molinier V."/>
            <person name="Miyauchi S."/>
            <person name="Poulain J."/>
            <person name="Riccioni C."/>
            <person name="Rubini A."/>
            <person name="Sitrit Y."/>
            <person name="Splivallo R."/>
            <person name="Traeger S."/>
            <person name="Wang M."/>
            <person name="Zifcakova L."/>
            <person name="Wipf D."/>
            <person name="Zambonelli A."/>
            <person name="Paolocci F."/>
            <person name="Nowrousian M."/>
            <person name="Ottonello S."/>
            <person name="Baldrian P."/>
            <person name="Spatafora J.W."/>
            <person name="Henrissat B."/>
            <person name="Nagy L.G."/>
            <person name="Aury J.M."/>
            <person name="Wincker P."/>
            <person name="Grigoriev I.V."/>
            <person name="Bonfante P."/>
            <person name="Martin F.M."/>
        </authorList>
    </citation>
    <scope>NUCLEOTIDE SEQUENCE [LARGE SCALE GENOMIC DNA]</scope>
    <source>
        <strain evidence="4 5">RN42</strain>
    </source>
</reference>
<dbReference type="EMBL" id="ML119690">
    <property type="protein sequence ID" value="RPA80215.1"/>
    <property type="molecule type" value="Genomic_DNA"/>
</dbReference>
<evidence type="ECO:0000256" key="1">
    <source>
        <dbReference type="ARBA" id="ARBA00022801"/>
    </source>
</evidence>
<evidence type="ECO:0000256" key="2">
    <source>
        <dbReference type="ARBA" id="ARBA00023157"/>
    </source>
</evidence>
<dbReference type="InterPro" id="IPR000675">
    <property type="entry name" value="Cutinase/axe"/>
</dbReference>
<name>A0A3N4I276_ASCIM</name>
<keyword evidence="3" id="KW-0732">Signal</keyword>
<dbReference type="OrthoDB" id="2586582at2759"/>
<evidence type="ECO:0000256" key="3">
    <source>
        <dbReference type="SAM" id="SignalP"/>
    </source>
</evidence>
<proteinExistence type="predicted"/>
<dbReference type="Gene3D" id="3.40.50.1820">
    <property type="entry name" value="alpha/beta hydrolase"/>
    <property type="match status" value="1"/>
</dbReference>
<dbReference type="PANTHER" id="PTHR33630:SF13">
    <property type="entry name" value="ACETYLXYLAN ESTERASE"/>
    <property type="match status" value="1"/>
</dbReference>
<organism evidence="4 5">
    <name type="scientific">Ascobolus immersus RN42</name>
    <dbReference type="NCBI Taxonomy" id="1160509"/>
    <lineage>
        <taxon>Eukaryota</taxon>
        <taxon>Fungi</taxon>
        <taxon>Dikarya</taxon>
        <taxon>Ascomycota</taxon>
        <taxon>Pezizomycotina</taxon>
        <taxon>Pezizomycetes</taxon>
        <taxon>Pezizales</taxon>
        <taxon>Ascobolaceae</taxon>
        <taxon>Ascobolus</taxon>
    </lineage>
</organism>
<dbReference type="GO" id="GO:0052689">
    <property type="term" value="F:carboxylic ester hydrolase activity"/>
    <property type="evidence" value="ECO:0007669"/>
    <property type="project" value="UniProtKB-ARBA"/>
</dbReference>
<feature type="chain" id="PRO_5018310362" evidence="3">
    <location>
        <begin position="22"/>
        <end position="254"/>
    </location>
</feature>
<dbReference type="SMART" id="SM01110">
    <property type="entry name" value="Cutinase"/>
    <property type="match status" value="1"/>
</dbReference>
<dbReference type="Pfam" id="PF01083">
    <property type="entry name" value="Cutinase"/>
    <property type="match status" value="1"/>
</dbReference>
<dbReference type="InterPro" id="IPR029058">
    <property type="entry name" value="AB_hydrolase_fold"/>
</dbReference>
<dbReference type="Proteomes" id="UP000275078">
    <property type="component" value="Unassembled WGS sequence"/>
</dbReference>
<protein>
    <submittedName>
        <fullName evidence="4">Alpha/beta-hydrolase</fullName>
    </submittedName>
</protein>
<accession>A0A3N4I276</accession>
<gene>
    <name evidence="4" type="ORF">BJ508DRAFT_362695</name>
</gene>
<feature type="signal peptide" evidence="3">
    <location>
        <begin position="1"/>
        <end position="21"/>
    </location>
</feature>
<dbReference type="SUPFAM" id="SSF53474">
    <property type="entry name" value="alpha/beta-Hydrolases"/>
    <property type="match status" value="1"/>
</dbReference>
<sequence>MVKLTNAVAALIIGFTSVVIAAPAPAPVFKHPDSTCEDLHMLVARGGYEAVREICKAVEAHGKSCGYEDIVDRDADMGPYCALLQEGITNGKEAMRKYTERCPNSKLVAVGYSMGAQMFGDILGGGGGKGDIGECSMPFTAGIPRDGLIGQNLIAALGFGDVTYTSGQQYNHGSAAPLQTNAYWPRTPGQLASLNRWSDILFQYCHAEDPVCSTGKERGNIDAHFAYNDVNGFGSQHVPTVAAQFVKFKMAPDF</sequence>
<dbReference type="AlphaFoldDB" id="A0A3N4I276"/>
<dbReference type="PANTHER" id="PTHR33630">
    <property type="entry name" value="CUTINASE RV1984C-RELATED-RELATED"/>
    <property type="match status" value="1"/>
</dbReference>
<keyword evidence="5" id="KW-1185">Reference proteome</keyword>
<keyword evidence="1 4" id="KW-0378">Hydrolase</keyword>
<evidence type="ECO:0000313" key="5">
    <source>
        <dbReference type="Proteomes" id="UP000275078"/>
    </source>
</evidence>
<keyword evidence="2" id="KW-1015">Disulfide bond</keyword>